<dbReference type="Proteomes" id="UP000198211">
    <property type="component" value="Unassembled WGS sequence"/>
</dbReference>
<organism evidence="1 2">
    <name type="scientific">Phytophthora megakarya</name>
    <dbReference type="NCBI Taxonomy" id="4795"/>
    <lineage>
        <taxon>Eukaryota</taxon>
        <taxon>Sar</taxon>
        <taxon>Stramenopiles</taxon>
        <taxon>Oomycota</taxon>
        <taxon>Peronosporomycetes</taxon>
        <taxon>Peronosporales</taxon>
        <taxon>Peronosporaceae</taxon>
        <taxon>Phytophthora</taxon>
    </lineage>
</organism>
<dbReference type="EMBL" id="NBNE01000068">
    <property type="protein sequence ID" value="OWZ23389.1"/>
    <property type="molecule type" value="Genomic_DNA"/>
</dbReference>
<gene>
    <name evidence="1" type="ORF">PHMEG_0001761</name>
</gene>
<comment type="caution">
    <text evidence="1">The sequence shown here is derived from an EMBL/GenBank/DDBJ whole genome shotgun (WGS) entry which is preliminary data.</text>
</comment>
<accession>A0A225X2D2</accession>
<evidence type="ECO:0000313" key="2">
    <source>
        <dbReference type="Proteomes" id="UP000198211"/>
    </source>
</evidence>
<name>A0A225X2D2_9STRA</name>
<proteinExistence type="predicted"/>
<protein>
    <submittedName>
        <fullName evidence="1">Uncharacterized protein</fullName>
    </submittedName>
</protein>
<sequence>MYSVDSRWRAITLHYAYSVPCEQVARIFGRKVNDPELLAFRDSYVKQHSCFYVEKLQVQI</sequence>
<evidence type="ECO:0000313" key="1">
    <source>
        <dbReference type="EMBL" id="OWZ23389.1"/>
    </source>
</evidence>
<dbReference type="AlphaFoldDB" id="A0A225X2D2"/>
<dbReference type="STRING" id="4795.A0A225X2D2"/>
<reference evidence="2" key="1">
    <citation type="submission" date="2017-03" db="EMBL/GenBank/DDBJ databases">
        <title>Phytopthora megakarya and P. palmivora, two closely related causual agents of cacao black pod achieved similar genome size and gene model numbers by different mechanisms.</title>
        <authorList>
            <person name="Ali S."/>
            <person name="Shao J."/>
            <person name="Larry D.J."/>
            <person name="Kronmiller B."/>
            <person name="Shen D."/>
            <person name="Strem M.D."/>
            <person name="Melnick R.L."/>
            <person name="Guiltinan M.J."/>
            <person name="Tyler B.M."/>
            <person name="Meinhardt L.W."/>
            <person name="Bailey B.A."/>
        </authorList>
    </citation>
    <scope>NUCLEOTIDE SEQUENCE [LARGE SCALE GENOMIC DNA]</scope>
    <source>
        <strain evidence="2">zdho120</strain>
    </source>
</reference>
<keyword evidence="2" id="KW-1185">Reference proteome</keyword>